<gene>
    <name evidence="13" type="ORF">BOV88_08410</name>
    <name evidence="12" type="ORF">JV46_02850</name>
</gene>
<evidence type="ECO:0000256" key="3">
    <source>
        <dbReference type="ARBA" id="ARBA00022670"/>
    </source>
</evidence>
<evidence type="ECO:0000313" key="13">
    <source>
        <dbReference type="EMBL" id="OOY34773.1"/>
    </source>
</evidence>
<accession>A0A0B0H3G3</accession>
<comment type="cofactor">
    <cofactor evidence="1">
        <name>Zn(2+)</name>
        <dbReference type="ChEBI" id="CHEBI:29105"/>
    </cofactor>
</comment>
<reference evidence="12 14" key="1">
    <citation type="journal article" date="2014" name="BMC Genomics">
        <title>The genome of the intracellular bacterium of the coastal bivalve, Solemya velum: a blueprint for thriving in and out of symbiosis.</title>
        <authorList>
            <person name="Dmytrenko O."/>
            <person name="Russell S.L."/>
            <person name="Loo W.T."/>
            <person name="Fontanez K.M."/>
            <person name="Liao L."/>
            <person name="Roeselers G."/>
            <person name="Sharma R."/>
            <person name="Stewart F.J."/>
            <person name="Newton I.L."/>
            <person name="Woyke T."/>
            <person name="Wu D."/>
            <person name="Lang J.M."/>
            <person name="Eisen J.A."/>
            <person name="Cavanaugh C.M."/>
        </authorList>
    </citation>
    <scope>NUCLEOTIDE SEQUENCE [LARGE SCALE GENOMIC DNA]</scope>
    <source>
        <strain evidence="12 14">WH</strain>
    </source>
</reference>
<comment type="caution">
    <text evidence="12">The sequence shown here is derived from an EMBL/GenBank/DDBJ whole genome shotgun (WGS) entry which is preliminary data.</text>
</comment>
<comment type="pathway">
    <text evidence="2">Cell wall biogenesis; cell wall polysaccharide biosynthesis.</text>
</comment>
<dbReference type="PANTHER" id="PTHR37425">
    <property type="match status" value="1"/>
</dbReference>
<reference evidence="13 15" key="2">
    <citation type="submission" date="2016-11" db="EMBL/GenBank/DDBJ databases">
        <title>Mixed transmission modes and dynamic genome evolution in an obligate animal-bacterial symbiosis.</title>
        <authorList>
            <person name="Russell S.L."/>
            <person name="Corbett-Detig R.B."/>
            <person name="Cavanaugh C.M."/>
        </authorList>
    </citation>
    <scope>NUCLEOTIDE SEQUENCE [LARGE SCALE GENOMIC DNA]</scope>
    <source>
        <strain evidence="13">MA-KB16</strain>
    </source>
</reference>
<keyword evidence="8" id="KW-0482">Metalloprotease</keyword>
<organism evidence="12 14">
    <name type="scientific">Solemya velum gill symbiont</name>
    <dbReference type="NCBI Taxonomy" id="2340"/>
    <lineage>
        <taxon>Bacteria</taxon>
        <taxon>Pseudomonadati</taxon>
        <taxon>Pseudomonadota</taxon>
        <taxon>Gammaproteobacteria</taxon>
        <taxon>sulfur-oxidizing symbionts</taxon>
    </lineage>
</organism>
<keyword evidence="5" id="KW-0732">Signal</keyword>
<dbReference type="SUPFAM" id="SSF55166">
    <property type="entry name" value="Hedgehog/DD-peptidase"/>
    <property type="match status" value="1"/>
</dbReference>
<dbReference type="Proteomes" id="UP000190962">
    <property type="component" value="Unassembled WGS sequence"/>
</dbReference>
<keyword evidence="4" id="KW-0479">Metal-binding</keyword>
<evidence type="ECO:0000256" key="1">
    <source>
        <dbReference type="ARBA" id="ARBA00001947"/>
    </source>
</evidence>
<keyword evidence="9" id="KW-0961">Cell wall biogenesis/degradation</keyword>
<dbReference type="eggNOG" id="COG3108">
    <property type="taxonomic scope" value="Bacteria"/>
</dbReference>
<evidence type="ECO:0000256" key="6">
    <source>
        <dbReference type="ARBA" id="ARBA00022801"/>
    </source>
</evidence>
<keyword evidence="6" id="KW-0378">Hydrolase</keyword>
<proteinExistence type="inferred from homology"/>
<dbReference type="Pfam" id="PF05951">
    <property type="entry name" value="Peptidase_M15_2"/>
    <property type="match status" value="1"/>
</dbReference>
<dbReference type="GO" id="GO:0006508">
    <property type="term" value="P:proteolysis"/>
    <property type="evidence" value="ECO:0007669"/>
    <property type="project" value="UniProtKB-KW"/>
</dbReference>
<evidence type="ECO:0000313" key="15">
    <source>
        <dbReference type="Proteomes" id="UP000190962"/>
    </source>
</evidence>
<dbReference type="Proteomes" id="UP000030856">
    <property type="component" value="Unassembled WGS sequence"/>
</dbReference>
<dbReference type="GO" id="GO:0071555">
    <property type="term" value="P:cell wall organization"/>
    <property type="evidence" value="ECO:0007669"/>
    <property type="project" value="UniProtKB-KW"/>
</dbReference>
<evidence type="ECO:0000313" key="12">
    <source>
        <dbReference type="EMBL" id="KHF24753.1"/>
    </source>
</evidence>
<evidence type="ECO:0000256" key="9">
    <source>
        <dbReference type="ARBA" id="ARBA00023316"/>
    </source>
</evidence>
<dbReference type="InterPro" id="IPR009045">
    <property type="entry name" value="Zn_M74/Hedgehog-like"/>
</dbReference>
<evidence type="ECO:0000256" key="7">
    <source>
        <dbReference type="ARBA" id="ARBA00022833"/>
    </source>
</evidence>
<evidence type="ECO:0000313" key="14">
    <source>
        <dbReference type="Proteomes" id="UP000030856"/>
    </source>
</evidence>
<evidence type="ECO:0000256" key="4">
    <source>
        <dbReference type="ARBA" id="ARBA00022723"/>
    </source>
</evidence>
<comment type="similarity">
    <text evidence="10">Belongs to the peptidase M15 family.</text>
</comment>
<keyword evidence="3" id="KW-0645">Protease</keyword>
<dbReference type="InterPro" id="IPR010275">
    <property type="entry name" value="MepK"/>
</dbReference>
<evidence type="ECO:0000256" key="8">
    <source>
        <dbReference type="ARBA" id="ARBA00023049"/>
    </source>
</evidence>
<dbReference type="AlphaFoldDB" id="A0A0B0H3G3"/>
<dbReference type="EMBL" id="JRAA01000002">
    <property type="protein sequence ID" value="KHF24753.1"/>
    <property type="molecule type" value="Genomic_DNA"/>
</dbReference>
<dbReference type="GO" id="GO:0046872">
    <property type="term" value="F:metal ion binding"/>
    <property type="evidence" value="ECO:0007669"/>
    <property type="project" value="UniProtKB-KW"/>
</dbReference>
<dbReference type="GO" id="GO:0008237">
    <property type="term" value="F:metallopeptidase activity"/>
    <property type="evidence" value="ECO:0007669"/>
    <property type="project" value="UniProtKB-KW"/>
</dbReference>
<dbReference type="STRING" id="2340.JV46_02850"/>
<evidence type="ECO:0000256" key="2">
    <source>
        <dbReference type="ARBA" id="ARBA00004776"/>
    </source>
</evidence>
<sequence>MAAPTDLKEISSSLRNLFTLLTKGPEAEQAAIEKARPKDVRSISLHNLHTGEKSSVDYWIDGQYEKDALAEINKVLRDHRNDAVCEINCELIDYLSSLQRKLGVEDKTLEVISGYRSPASNAKLRQKSRGVAKESFHMKGMAVDIQIPGTSSDLVFNAAKDLKTGGAGYYGKSRFVHLDVGGVRSWRG</sequence>
<dbReference type="Gene3D" id="3.30.1380.10">
    <property type="match status" value="1"/>
</dbReference>
<dbReference type="RefSeq" id="WP_052132137.1">
    <property type="nucleotide sequence ID" value="NZ_JRAA01000002.1"/>
</dbReference>
<evidence type="ECO:0000256" key="5">
    <source>
        <dbReference type="ARBA" id="ARBA00022729"/>
    </source>
</evidence>
<dbReference type="PANTHER" id="PTHR37425:SF1">
    <property type="entry name" value="OUTER MEMBRANE PROTEIN"/>
    <property type="match status" value="1"/>
</dbReference>
<name>A0A0B0H3G3_SOVGS</name>
<protein>
    <recommendedName>
        <fullName evidence="11">Murein endopeptidase K</fullName>
    </recommendedName>
</protein>
<keyword evidence="7" id="KW-0862">Zinc</keyword>
<evidence type="ECO:0000256" key="10">
    <source>
        <dbReference type="ARBA" id="ARBA00093448"/>
    </source>
</evidence>
<dbReference type="EMBL" id="MPNX01000011">
    <property type="protein sequence ID" value="OOY34773.1"/>
    <property type="molecule type" value="Genomic_DNA"/>
</dbReference>
<keyword evidence="14" id="KW-1185">Reference proteome</keyword>
<evidence type="ECO:0000256" key="11">
    <source>
        <dbReference type="ARBA" id="ARBA00093666"/>
    </source>
</evidence>